<dbReference type="AlphaFoldDB" id="C3XVL3"/>
<name>C3XVL3_BRAFL</name>
<evidence type="ECO:0000313" key="1">
    <source>
        <dbReference type="EMBL" id="EEN68139.1"/>
    </source>
</evidence>
<proteinExistence type="predicted"/>
<dbReference type="EMBL" id="GG666468">
    <property type="protein sequence ID" value="EEN68139.1"/>
    <property type="molecule type" value="Genomic_DNA"/>
</dbReference>
<dbReference type="PANTHER" id="PTHR47160:SF10">
    <property type="entry name" value="MULE TRANSPOSASE DOMAIN-CONTAINING PROTEIN"/>
    <property type="match status" value="1"/>
</dbReference>
<dbReference type="InParanoid" id="C3XVL3"/>
<evidence type="ECO:0008006" key="2">
    <source>
        <dbReference type="Google" id="ProtNLM"/>
    </source>
</evidence>
<gene>
    <name evidence="1" type="ORF">BRAFLDRAFT_96074</name>
</gene>
<protein>
    <recommendedName>
        <fullName evidence="2">MULE transposase domain-containing protein</fullName>
    </recommendedName>
</protein>
<accession>C3XVL3</accession>
<dbReference type="PANTHER" id="PTHR47160">
    <property type="entry name" value="PUTATIVE-RELATED"/>
    <property type="match status" value="1"/>
</dbReference>
<sequence>MVMTQNKQAVTALLNCLVEQPATFKVPAGMSTHIAPEVAEGGAVTRLSDIYSYGRLVEDVEAVMRTGYPCLYQISTAYIGPARTNKRPDLEAIIRIFEDQEDAMVDVRLEDNVLKKILRLLPGDREPKVTTFVMDFEQGMWQAVKGVAGLFPGKTRRGCAFHWTQAVYRKIQELGLQEAYRRREGAHRLLRNLSLLMLPHEHV</sequence>
<organism>
    <name type="scientific">Branchiostoma floridae</name>
    <name type="common">Florida lancelet</name>
    <name type="synonym">Amphioxus</name>
    <dbReference type="NCBI Taxonomy" id="7739"/>
    <lineage>
        <taxon>Eukaryota</taxon>
        <taxon>Metazoa</taxon>
        <taxon>Chordata</taxon>
        <taxon>Cephalochordata</taxon>
        <taxon>Leptocardii</taxon>
        <taxon>Amphioxiformes</taxon>
        <taxon>Branchiostomatidae</taxon>
        <taxon>Branchiostoma</taxon>
    </lineage>
</organism>
<reference evidence="1" key="1">
    <citation type="journal article" date="2008" name="Nature">
        <title>The amphioxus genome and the evolution of the chordate karyotype.</title>
        <authorList>
            <consortium name="US DOE Joint Genome Institute (JGI-PGF)"/>
            <person name="Putnam N.H."/>
            <person name="Butts T."/>
            <person name="Ferrier D.E.K."/>
            <person name="Furlong R.F."/>
            <person name="Hellsten U."/>
            <person name="Kawashima T."/>
            <person name="Robinson-Rechavi M."/>
            <person name="Shoguchi E."/>
            <person name="Terry A."/>
            <person name="Yu J.-K."/>
            <person name="Benito-Gutierrez E.L."/>
            <person name="Dubchak I."/>
            <person name="Garcia-Fernandez J."/>
            <person name="Gibson-Brown J.J."/>
            <person name="Grigoriev I.V."/>
            <person name="Horton A.C."/>
            <person name="de Jong P.J."/>
            <person name="Jurka J."/>
            <person name="Kapitonov V.V."/>
            <person name="Kohara Y."/>
            <person name="Kuroki Y."/>
            <person name="Lindquist E."/>
            <person name="Lucas S."/>
            <person name="Osoegawa K."/>
            <person name="Pennacchio L.A."/>
            <person name="Salamov A.A."/>
            <person name="Satou Y."/>
            <person name="Sauka-Spengler T."/>
            <person name="Schmutz J."/>
            <person name="Shin-I T."/>
            <person name="Toyoda A."/>
            <person name="Bronner-Fraser M."/>
            <person name="Fujiyama A."/>
            <person name="Holland L.Z."/>
            <person name="Holland P.W.H."/>
            <person name="Satoh N."/>
            <person name="Rokhsar D.S."/>
        </authorList>
    </citation>
    <scope>NUCLEOTIDE SEQUENCE [LARGE SCALE GENOMIC DNA]</scope>
    <source>
        <strain evidence="1">S238N-H82</strain>
        <tissue evidence="1">Testes</tissue>
    </source>
</reference>